<name>A0A0U5G0F2_ASPCI</name>
<dbReference type="GO" id="GO:0020037">
    <property type="term" value="F:heme binding"/>
    <property type="evidence" value="ECO:0007669"/>
    <property type="project" value="InterPro"/>
</dbReference>
<feature type="binding site" description="axial binding residue" evidence="12">
    <location>
        <position position="454"/>
    </location>
    <ligand>
        <name>heme</name>
        <dbReference type="ChEBI" id="CHEBI:30413"/>
    </ligand>
    <ligandPart>
        <name>Fe</name>
        <dbReference type="ChEBI" id="CHEBI:18248"/>
    </ligandPart>
</feature>
<sequence length="508" mass="57959">MAILTELAKTSTGPPTWVILGALAVIAVYLKLFISSKRANLPIYSTHSGWLGSWHDSLDYLRDSPGVLKAGYERFSKHDLFYQLRTPVRWVIVVPPRFIDEIRTAPPTHLSAKVAANDVQQARYTVSPIVEADKFHFHLIKTHLTPNLEHKIVDLLDEINLAFDQEIGRPEDWKPVVMARTAHRIATRTANRLLVGAPLCRNEEYLQMSIRYTIDVFGGADKLRAWPDFLKRPVTYFVTSVNERQKVARKHLLPYIKTRLEGVKGIEKSSPRDKPVDSLQWVIDAAPNPLERDPERLMYRLLHLNVAAVHTTSVTFLNCVYDLALHADTHAELREEVQRAVSEDGWTARGLAGMRKLDSFMLESQRLAPIASSQMTRAVTKDFTFSDGTTVPKGSYVLVPMHAMYLDDSLYPNASTFDAFRWSRLREQPGDENRYQFVTTSPTHINFGHGRDACPGRFFAAQEIKLLLAHILLHYDVRLEDPSVLPTPTWYDRSRQPNQTARVLFRAR</sequence>
<dbReference type="AlphaFoldDB" id="A0A0U5G0F2"/>
<dbReference type="InterPro" id="IPR001128">
    <property type="entry name" value="Cyt_P450"/>
</dbReference>
<keyword evidence="10" id="KW-0503">Monooxygenase</keyword>
<dbReference type="SUPFAM" id="SSF48264">
    <property type="entry name" value="Cytochrome P450"/>
    <property type="match status" value="1"/>
</dbReference>
<protein>
    <recommendedName>
        <fullName evidence="16">Cytochrome P450</fullName>
    </recommendedName>
</protein>
<gene>
    <name evidence="14" type="ORF">ASPCAL05290</name>
</gene>
<evidence type="ECO:0000256" key="8">
    <source>
        <dbReference type="ARBA" id="ARBA00023002"/>
    </source>
</evidence>
<evidence type="ECO:0000256" key="12">
    <source>
        <dbReference type="PIRSR" id="PIRSR602403-1"/>
    </source>
</evidence>
<dbReference type="CDD" id="cd11041">
    <property type="entry name" value="CYP503A1-like"/>
    <property type="match status" value="1"/>
</dbReference>
<comment type="subcellular location">
    <subcellularLocation>
        <location evidence="2">Membrane</location>
    </subcellularLocation>
</comment>
<dbReference type="Proteomes" id="UP000054771">
    <property type="component" value="Unassembled WGS sequence"/>
</dbReference>
<dbReference type="GO" id="GO:0005506">
    <property type="term" value="F:iron ion binding"/>
    <property type="evidence" value="ECO:0007669"/>
    <property type="project" value="InterPro"/>
</dbReference>
<dbReference type="Gene3D" id="1.10.630.10">
    <property type="entry name" value="Cytochrome P450"/>
    <property type="match status" value="1"/>
</dbReference>
<accession>A0A0U5G0F2</accession>
<evidence type="ECO:0000313" key="14">
    <source>
        <dbReference type="EMBL" id="CEL04158.1"/>
    </source>
</evidence>
<evidence type="ECO:0008006" key="16">
    <source>
        <dbReference type="Google" id="ProtNLM"/>
    </source>
</evidence>
<evidence type="ECO:0000256" key="11">
    <source>
        <dbReference type="ARBA" id="ARBA00023136"/>
    </source>
</evidence>
<keyword evidence="15" id="KW-1185">Reference proteome</keyword>
<evidence type="ECO:0000313" key="15">
    <source>
        <dbReference type="Proteomes" id="UP000054771"/>
    </source>
</evidence>
<keyword evidence="9 12" id="KW-0408">Iron</keyword>
<evidence type="ECO:0000256" key="5">
    <source>
        <dbReference type="ARBA" id="ARBA00022692"/>
    </source>
</evidence>
<evidence type="ECO:0000256" key="13">
    <source>
        <dbReference type="SAM" id="Phobius"/>
    </source>
</evidence>
<dbReference type="InterPro" id="IPR036396">
    <property type="entry name" value="Cyt_P450_sf"/>
</dbReference>
<dbReference type="GO" id="GO:0016020">
    <property type="term" value="C:membrane"/>
    <property type="evidence" value="ECO:0007669"/>
    <property type="project" value="UniProtKB-SubCell"/>
</dbReference>
<dbReference type="OrthoDB" id="1844152at2759"/>
<dbReference type="Pfam" id="PF00067">
    <property type="entry name" value="p450"/>
    <property type="match status" value="1"/>
</dbReference>
<reference evidence="15" key="1">
    <citation type="journal article" date="2016" name="Genome Announc.">
        <title>Draft genome sequences of fungus Aspergillus calidoustus.</title>
        <authorList>
            <person name="Horn F."/>
            <person name="Linde J."/>
            <person name="Mattern D.J."/>
            <person name="Walther G."/>
            <person name="Guthke R."/>
            <person name="Scherlach K."/>
            <person name="Martin K."/>
            <person name="Brakhage A.A."/>
            <person name="Petzke L."/>
            <person name="Valiante V."/>
        </authorList>
    </citation>
    <scope>NUCLEOTIDE SEQUENCE [LARGE SCALE GENOMIC DNA]</scope>
    <source>
        <strain evidence="15">SF006504</strain>
    </source>
</reference>
<proteinExistence type="inferred from homology"/>
<evidence type="ECO:0000256" key="2">
    <source>
        <dbReference type="ARBA" id="ARBA00004370"/>
    </source>
</evidence>
<dbReference type="GO" id="GO:0019748">
    <property type="term" value="P:secondary metabolic process"/>
    <property type="evidence" value="ECO:0007669"/>
    <property type="project" value="UniProtKB-ARBA"/>
</dbReference>
<dbReference type="OMA" id="ANTIRHW"/>
<evidence type="ECO:0000256" key="9">
    <source>
        <dbReference type="ARBA" id="ARBA00023004"/>
    </source>
</evidence>
<organism evidence="14 15">
    <name type="scientific">Aspergillus calidoustus</name>
    <dbReference type="NCBI Taxonomy" id="454130"/>
    <lineage>
        <taxon>Eukaryota</taxon>
        <taxon>Fungi</taxon>
        <taxon>Dikarya</taxon>
        <taxon>Ascomycota</taxon>
        <taxon>Pezizomycotina</taxon>
        <taxon>Eurotiomycetes</taxon>
        <taxon>Eurotiomycetidae</taxon>
        <taxon>Eurotiales</taxon>
        <taxon>Aspergillaceae</taxon>
        <taxon>Aspergillus</taxon>
        <taxon>Aspergillus subgen. Nidulantes</taxon>
    </lineage>
</organism>
<dbReference type="GO" id="GO:0016705">
    <property type="term" value="F:oxidoreductase activity, acting on paired donors, with incorporation or reduction of molecular oxygen"/>
    <property type="evidence" value="ECO:0007669"/>
    <property type="project" value="InterPro"/>
</dbReference>
<dbReference type="PANTHER" id="PTHR46206">
    <property type="entry name" value="CYTOCHROME P450"/>
    <property type="match status" value="1"/>
</dbReference>
<dbReference type="InterPro" id="IPR002403">
    <property type="entry name" value="Cyt_P450_E_grp-IV"/>
</dbReference>
<comment type="cofactor">
    <cofactor evidence="1 12">
        <name>heme</name>
        <dbReference type="ChEBI" id="CHEBI:30413"/>
    </cofactor>
</comment>
<evidence type="ECO:0000256" key="6">
    <source>
        <dbReference type="ARBA" id="ARBA00022723"/>
    </source>
</evidence>
<keyword evidence="6 12" id="KW-0479">Metal-binding</keyword>
<dbReference type="PANTHER" id="PTHR46206:SF6">
    <property type="entry name" value="CYTOCHROME P450 MONOOXYGENASE AN1598-RELATED"/>
    <property type="match status" value="1"/>
</dbReference>
<dbReference type="EMBL" id="CDMC01000004">
    <property type="protein sequence ID" value="CEL04158.1"/>
    <property type="molecule type" value="Genomic_DNA"/>
</dbReference>
<feature type="transmembrane region" description="Helical" evidence="13">
    <location>
        <begin position="16"/>
        <end position="34"/>
    </location>
</feature>
<dbReference type="STRING" id="454130.A0A0U5G0F2"/>
<keyword evidence="7 13" id="KW-1133">Transmembrane helix</keyword>
<comment type="similarity">
    <text evidence="3">Belongs to the cytochrome P450 family.</text>
</comment>
<keyword evidence="4 12" id="KW-0349">Heme</keyword>
<evidence type="ECO:0000256" key="1">
    <source>
        <dbReference type="ARBA" id="ARBA00001971"/>
    </source>
</evidence>
<evidence type="ECO:0000256" key="10">
    <source>
        <dbReference type="ARBA" id="ARBA00023033"/>
    </source>
</evidence>
<keyword evidence="11 13" id="KW-0472">Membrane</keyword>
<dbReference type="PRINTS" id="PR00465">
    <property type="entry name" value="EP450IV"/>
</dbReference>
<evidence type="ECO:0000256" key="3">
    <source>
        <dbReference type="ARBA" id="ARBA00010617"/>
    </source>
</evidence>
<evidence type="ECO:0000256" key="4">
    <source>
        <dbReference type="ARBA" id="ARBA00022617"/>
    </source>
</evidence>
<evidence type="ECO:0000256" key="7">
    <source>
        <dbReference type="ARBA" id="ARBA00022989"/>
    </source>
</evidence>
<dbReference type="GO" id="GO:0004497">
    <property type="term" value="F:monooxygenase activity"/>
    <property type="evidence" value="ECO:0007669"/>
    <property type="project" value="UniProtKB-KW"/>
</dbReference>
<keyword evidence="5 13" id="KW-0812">Transmembrane</keyword>
<keyword evidence="8" id="KW-0560">Oxidoreductase</keyword>